<reference evidence="3" key="1">
    <citation type="submission" date="2021-01" db="EMBL/GenBank/DDBJ databases">
        <authorList>
            <person name="Corre E."/>
            <person name="Pelletier E."/>
            <person name="Niang G."/>
            <person name="Scheremetjew M."/>
            <person name="Finn R."/>
            <person name="Kale V."/>
            <person name="Holt S."/>
            <person name="Cochrane G."/>
            <person name="Meng A."/>
            <person name="Brown T."/>
            <person name="Cohen L."/>
        </authorList>
    </citation>
    <scope>NUCLEOTIDE SEQUENCE</scope>
    <source>
        <strain evidence="3">PLY182g</strain>
    </source>
</reference>
<accession>A0A7S0LLZ2</accession>
<organism evidence="3">
    <name type="scientific">Coccolithus braarudii</name>
    <dbReference type="NCBI Taxonomy" id="221442"/>
    <lineage>
        <taxon>Eukaryota</taxon>
        <taxon>Haptista</taxon>
        <taxon>Haptophyta</taxon>
        <taxon>Prymnesiophyceae</taxon>
        <taxon>Coccolithales</taxon>
        <taxon>Coccolithaceae</taxon>
        <taxon>Coccolithus</taxon>
    </lineage>
</organism>
<sequence>MHGSSSALRCTLACLLCVARGLQLSVNSAPTDLVRRARASPILSVTDGAPVRSLSPSCTWRLSLRLTAPKQEGDAAGTTEAAPADESIGGDDGNSVVLTASLRFAVESGYEPPQGLIRVESSLPEDALQLGEVDSRWTLSEDPDDRKDSLWIWGLFKEPLYPFILFQVPCLGIDFPNGKRIPPGLLYIQAEHRRHPTEGLRLGDGIVTYRVAQSLNADLVGLSDFTYNEPIECGTSRFLDVA</sequence>
<feature type="chain" id="PRO_5030655674" evidence="2">
    <location>
        <begin position="22"/>
        <end position="242"/>
    </location>
</feature>
<evidence type="ECO:0000256" key="2">
    <source>
        <dbReference type="SAM" id="SignalP"/>
    </source>
</evidence>
<protein>
    <submittedName>
        <fullName evidence="3">Uncharacterized protein</fullName>
    </submittedName>
</protein>
<evidence type="ECO:0000313" key="3">
    <source>
        <dbReference type="EMBL" id="CAD8614951.1"/>
    </source>
</evidence>
<proteinExistence type="predicted"/>
<gene>
    <name evidence="3" type="ORF">CPEL01642_LOCUS18332</name>
</gene>
<evidence type="ECO:0000256" key="1">
    <source>
        <dbReference type="SAM" id="MobiDB-lite"/>
    </source>
</evidence>
<feature type="region of interest" description="Disordered" evidence="1">
    <location>
        <begin position="71"/>
        <end position="93"/>
    </location>
</feature>
<feature type="signal peptide" evidence="2">
    <location>
        <begin position="1"/>
        <end position="21"/>
    </location>
</feature>
<keyword evidence="2" id="KW-0732">Signal</keyword>
<dbReference type="AlphaFoldDB" id="A0A7S0LLZ2"/>
<dbReference type="EMBL" id="HBEY01038544">
    <property type="protein sequence ID" value="CAD8614951.1"/>
    <property type="molecule type" value="Transcribed_RNA"/>
</dbReference>
<name>A0A7S0LLZ2_9EUKA</name>